<dbReference type="PROSITE" id="PS00198">
    <property type="entry name" value="4FE4S_FER_1"/>
    <property type="match status" value="1"/>
</dbReference>
<keyword evidence="3" id="KW-0819">tRNA processing</keyword>
<dbReference type="Gene3D" id="1.25.10.10">
    <property type="entry name" value="Leucine-rich Repeat Variant"/>
    <property type="match status" value="1"/>
</dbReference>
<keyword evidence="5" id="KW-0671">Queuosine biosynthesis</keyword>
<protein>
    <submittedName>
        <fullName evidence="10">Iron-sulfur cluster-binding protein</fullName>
    </submittedName>
</protein>
<keyword evidence="6" id="KW-0560">Oxidoreductase</keyword>
<dbReference type="EMBL" id="AZFX01000094">
    <property type="protein sequence ID" value="KRM08058.1"/>
    <property type="molecule type" value="Genomic_DNA"/>
</dbReference>
<keyword evidence="11" id="KW-1185">Reference proteome</keyword>
<proteinExistence type="predicted"/>
<dbReference type="PATRIC" id="fig|1423735.3.peg.768"/>
<dbReference type="Pfam" id="PF13484">
    <property type="entry name" value="Fer4_16"/>
    <property type="match status" value="1"/>
</dbReference>
<dbReference type="Pfam" id="PF08331">
    <property type="entry name" value="QueG_DUF1730"/>
    <property type="match status" value="1"/>
</dbReference>
<evidence type="ECO:0000259" key="9">
    <source>
        <dbReference type="PROSITE" id="PS51379"/>
    </source>
</evidence>
<dbReference type="SUPFAM" id="SSF48371">
    <property type="entry name" value="ARM repeat"/>
    <property type="match status" value="1"/>
</dbReference>
<dbReference type="InterPro" id="IPR016024">
    <property type="entry name" value="ARM-type_fold"/>
</dbReference>
<dbReference type="AlphaFoldDB" id="A0A0R1VQK6"/>
<dbReference type="InterPro" id="IPR004453">
    <property type="entry name" value="QueG"/>
</dbReference>
<comment type="caution">
    <text evidence="10">The sequence shown here is derived from an EMBL/GenBank/DDBJ whole genome shotgun (WGS) entry which is preliminary data.</text>
</comment>
<evidence type="ECO:0000256" key="3">
    <source>
        <dbReference type="ARBA" id="ARBA00022694"/>
    </source>
</evidence>
<keyword evidence="1" id="KW-0004">4Fe-4S</keyword>
<evidence type="ECO:0000313" key="11">
    <source>
        <dbReference type="Proteomes" id="UP000051315"/>
    </source>
</evidence>
<dbReference type="GO" id="GO:0008616">
    <property type="term" value="P:tRNA queuosine(34) biosynthetic process"/>
    <property type="evidence" value="ECO:0007669"/>
    <property type="project" value="UniProtKB-KW"/>
</dbReference>
<dbReference type="InterPro" id="IPR017900">
    <property type="entry name" value="4Fe4S_Fe_S_CS"/>
</dbReference>
<dbReference type="InterPro" id="IPR017896">
    <property type="entry name" value="4Fe4S_Fe-S-bd"/>
</dbReference>
<dbReference type="GO" id="GO:0046872">
    <property type="term" value="F:metal ion binding"/>
    <property type="evidence" value="ECO:0007669"/>
    <property type="project" value="UniProtKB-KW"/>
</dbReference>
<dbReference type="InterPro" id="IPR011989">
    <property type="entry name" value="ARM-like"/>
</dbReference>
<dbReference type="SUPFAM" id="SSF54862">
    <property type="entry name" value="4Fe-4S ferredoxins"/>
    <property type="match status" value="1"/>
</dbReference>
<keyword evidence="2" id="KW-0963">Cytoplasm</keyword>
<name>A0A0R1VQK6_9LACO</name>
<dbReference type="NCBIfam" id="TIGR00276">
    <property type="entry name" value="tRNA epoxyqueuosine(34) reductase QueG"/>
    <property type="match status" value="1"/>
</dbReference>
<keyword evidence="4" id="KW-0479">Metal-binding</keyword>
<reference evidence="10 11" key="1">
    <citation type="journal article" date="2015" name="Genome Announc.">
        <title>Expanding the biotechnology potential of lactobacilli through comparative genomics of 213 strains and associated genera.</title>
        <authorList>
            <person name="Sun Z."/>
            <person name="Harris H.M."/>
            <person name="McCann A."/>
            <person name="Guo C."/>
            <person name="Argimon S."/>
            <person name="Zhang W."/>
            <person name="Yang X."/>
            <person name="Jeffery I.B."/>
            <person name="Cooney J.C."/>
            <person name="Kagawa T.F."/>
            <person name="Liu W."/>
            <person name="Song Y."/>
            <person name="Salvetti E."/>
            <person name="Wrobel A."/>
            <person name="Rasinkangas P."/>
            <person name="Parkhill J."/>
            <person name="Rea M.C."/>
            <person name="O'Sullivan O."/>
            <person name="Ritari J."/>
            <person name="Douillard F.P."/>
            <person name="Paul Ross R."/>
            <person name="Yang R."/>
            <person name="Briner A.E."/>
            <person name="Felis G.E."/>
            <person name="de Vos W.M."/>
            <person name="Barrangou R."/>
            <person name="Klaenhammer T.R."/>
            <person name="Caufield P.W."/>
            <person name="Cui Y."/>
            <person name="Zhang H."/>
            <person name="O'Toole P.W."/>
        </authorList>
    </citation>
    <scope>NUCLEOTIDE SEQUENCE [LARGE SCALE GENOMIC DNA]</scope>
    <source>
        <strain evidence="10 11">DSM 17758</strain>
    </source>
</reference>
<keyword evidence="8" id="KW-0411">Iron-sulfur</keyword>
<keyword evidence="7" id="KW-0408">Iron</keyword>
<evidence type="ECO:0000256" key="4">
    <source>
        <dbReference type="ARBA" id="ARBA00022723"/>
    </source>
</evidence>
<feature type="domain" description="4Fe-4S ferredoxin-type" evidence="9">
    <location>
        <begin position="184"/>
        <end position="213"/>
    </location>
</feature>
<evidence type="ECO:0000256" key="1">
    <source>
        <dbReference type="ARBA" id="ARBA00022485"/>
    </source>
</evidence>
<dbReference type="STRING" id="1423735.FC15_GL000737"/>
<evidence type="ECO:0000256" key="5">
    <source>
        <dbReference type="ARBA" id="ARBA00022785"/>
    </source>
</evidence>
<gene>
    <name evidence="10" type="ORF">FC15_GL000737</name>
</gene>
<evidence type="ECO:0000256" key="6">
    <source>
        <dbReference type="ARBA" id="ARBA00023002"/>
    </source>
</evidence>
<dbReference type="InterPro" id="IPR013542">
    <property type="entry name" value="QueG_DUF1730"/>
</dbReference>
<dbReference type="Proteomes" id="UP000051315">
    <property type="component" value="Unassembled WGS sequence"/>
</dbReference>
<sequence length="397" mass="44738">MTSMRHDQLKQQIIDVSKKIGIDKIGFTTADNFEHLRPSLLAQKAAGHTTGFEHQNLDERLNPDLIFDQPKSIIAIALAYPTRMNQRPERTAYKRGQFARASWGIDYHRILDEKMAALIETIRELISAEPSITFKPMVDTGELIDVAVAQRAGLGFIGRNGLLITEEFGSYVYLGEIITNIDFTPDQPIANQCGTCRRCIEACPPSALLGDGRLNGQRCLSYQTQTKGLMDPEFRPMIRNVIYGCDICQIVCPFNKGKNFHFHPEMEPDPEAVMPELVPMLTMSNKTFKLKFGPMSGSWRGKKPLQRNAIIALVNLRDRSVIPKLLEVIDHDPRPVIRATAAWGVAELSDLQNQELLQFLKNAKAREDSAETDILNEYQQAIDKLVRLPKLPQSPEN</sequence>
<evidence type="ECO:0000256" key="7">
    <source>
        <dbReference type="ARBA" id="ARBA00023004"/>
    </source>
</evidence>
<dbReference type="GO" id="GO:0051539">
    <property type="term" value="F:4 iron, 4 sulfur cluster binding"/>
    <property type="evidence" value="ECO:0007669"/>
    <property type="project" value="UniProtKB-KW"/>
</dbReference>
<dbReference type="PANTHER" id="PTHR30002:SF4">
    <property type="entry name" value="EPOXYQUEUOSINE REDUCTASE"/>
    <property type="match status" value="1"/>
</dbReference>
<organism evidence="10 11">
    <name type="scientific">Lapidilactobacillus concavus DSM 17758</name>
    <dbReference type="NCBI Taxonomy" id="1423735"/>
    <lineage>
        <taxon>Bacteria</taxon>
        <taxon>Bacillati</taxon>
        <taxon>Bacillota</taxon>
        <taxon>Bacilli</taxon>
        <taxon>Lactobacillales</taxon>
        <taxon>Lactobacillaceae</taxon>
        <taxon>Lapidilactobacillus</taxon>
    </lineage>
</organism>
<evidence type="ECO:0000256" key="8">
    <source>
        <dbReference type="ARBA" id="ARBA00023014"/>
    </source>
</evidence>
<accession>A0A0R1VQK6</accession>
<dbReference type="PROSITE" id="PS51379">
    <property type="entry name" value="4FE4S_FER_2"/>
    <property type="match status" value="1"/>
</dbReference>
<dbReference type="GO" id="GO:0052693">
    <property type="term" value="F:epoxyqueuosine reductase activity"/>
    <property type="evidence" value="ECO:0007669"/>
    <property type="project" value="TreeGrafter"/>
</dbReference>
<dbReference type="PANTHER" id="PTHR30002">
    <property type="entry name" value="EPOXYQUEUOSINE REDUCTASE"/>
    <property type="match status" value="1"/>
</dbReference>
<evidence type="ECO:0000313" key="10">
    <source>
        <dbReference type="EMBL" id="KRM08058.1"/>
    </source>
</evidence>
<evidence type="ECO:0000256" key="2">
    <source>
        <dbReference type="ARBA" id="ARBA00022490"/>
    </source>
</evidence>